<proteinExistence type="predicted"/>
<dbReference type="Ensembl" id="ENSCPGT00000022788.1">
    <property type="protein sequence ID" value="ENSCPGP00000020809.1"/>
    <property type="gene ID" value="ENSCPGG00000014532.1"/>
</dbReference>
<dbReference type="Proteomes" id="UP000694419">
    <property type="component" value="Unplaced"/>
</dbReference>
<evidence type="ECO:0000256" key="1">
    <source>
        <dbReference type="SAM" id="MobiDB-lite"/>
    </source>
</evidence>
<evidence type="ECO:0000313" key="3">
    <source>
        <dbReference type="Proteomes" id="UP000694419"/>
    </source>
</evidence>
<name>A0A8C3KAS2_9CHAR</name>
<sequence>MASPACTLLLLEMSVTLYKMCKQTIKRTVQYRCFSNDPSEFTKSTDSRRPDKSVR</sequence>
<feature type="region of interest" description="Disordered" evidence="1">
    <location>
        <begin position="36"/>
        <end position="55"/>
    </location>
</feature>
<keyword evidence="3" id="KW-1185">Reference proteome</keyword>
<accession>A0A8C3KAS2</accession>
<organism evidence="2 3">
    <name type="scientific">Calidris pygmaea</name>
    <name type="common">Spoon-billed sandpiper</name>
    <dbReference type="NCBI Taxonomy" id="425635"/>
    <lineage>
        <taxon>Eukaryota</taxon>
        <taxon>Metazoa</taxon>
        <taxon>Chordata</taxon>
        <taxon>Craniata</taxon>
        <taxon>Vertebrata</taxon>
        <taxon>Euteleostomi</taxon>
        <taxon>Archelosauria</taxon>
        <taxon>Archosauria</taxon>
        <taxon>Dinosauria</taxon>
        <taxon>Saurischia</taxon>
        <taxon>Theropoda</taxon>
        <taxon>Coelurosauria</taxon>
        <taxon>Aves</taxon>
        <taxon>Neognathae</taxon>
        <taxon>Neoaves</taxon>
        <taxon>Charadriiformes</taxon>
        <taxon>Scolopacidae</taxon>
        <taxon>Calidris</taxon>
    </lineage>
</organism>
<protein>
    <submittedName>
        <fullName evidence="2">Uncharacterized protein</fullName>
    </submittedName>
</protein>
<feature type="compositionally biased region" description="Basic and acidic residues" evidence="1">
    <location>
        <begin position="43"/>
        <end position="55"/>
    </location>
</feature>
<reference evidence="2" key="1">
    <citation type="submission" date="2025-08" db="UniProtKB">
        <authorList>
            <consortium name="Ensembl"/>
        </authorList>
    </citation>
    <scope>IDENTIFICATION</scope>
</reference>
<evidence type="ECO:0000313" key="2">
    <source>
        <dbReference type="Ensembl" id="ENSCPGP00000020809.1"/>
    </source>
</evidence>
<dbReference type="AlphaFoldDB" id="A0A8C3KAS2"/>
<reference evidence="2" key="2">
    <citation type="submission" date="2025-09" db="UniProtKB">
        <authorList>
            <consortium name="Ensembl"/>
        </authorList>
    </citation>
    <scope>IDENTIFICATION</scope>
</reference>